<dbReference type="EMBL" id="JBHTIL010000001">
    <property type="protein sequence ID" value="MFD0926103.1"/>
    <property type="molecule type" value="Genomic_DNA"/>
</dbReference>
<proteinExistence type="predicted"/>
<dbReference type="SUPFAM" id="SSF53448">
    <property type="entry name" value="Nucleotide-diphospho-sugar transferases"/>
    <property type="match status" value="1"/>
</dbReference>
<gene>
    <name evidence="2" type="ORF">ACFQ04_10175</name>
</gene>
<evidence type="ECO:0000313" key="3">
    <source>
        <dbReference type="Proteomes" id="UP001597068"/>
    </source>
</evidence>
<accession>A0ABW3G7I9</accession>
<dbReference type="Gene3D" id="3.90.550.10">
    <property type="entry name" value="Spore Coat Polysaccharide Biosynthesis Protein SpsA, Chain A"/>
    <property type="match status" value="1"/>
</dbReference>
<sequence length="288" mass="31821">MSISVVIPAFNEGRGIERCLQRVSQQGDDVIEIVVVDNASTDDTADLVRRAADTDPRIRLVHEPRPGVAHARYRGFAETRGEIIASLDCDTLVEPGWAAAVAATFAGHPEVMAGTAPMPMWDLPFQRPYRFLHRRLESTAHARLARGIPLRAPGLSGANSAIRRSAWEDIAGQVSTRSDVFEDLDRWLLLREHGHHTVVVPGMSAVVSGRRLLSSPRSIIRYAMCGPRTYAVHGRWGMVGIASVVNTVSVLVTMVKLPVNRAWDPHHRRFSLRRAVGRDLEIRDSPIG</sequence>
<dbReference type="CDD" id="cd00761">
    <property type="entry name" value="Glyco_tranf_GTA_type"/>
    <property type="match status" value="1"/>
</dbReference>
<protein>
    <submittedName>
        <fullName evidence="2">Glycosyltransferase family 2 protein</fullName>
    </submittedName>
</protein>
<dbReference type="Proteomes" id="UP001597068">
    <property type="component" value="Unassembled WGS sequence"/>
</dbReference>
<reference evidence="3" key="1">
    <citation type="journal article" date="2019" name="Int. J. Syst. Evol. Microbiol.">
        <title>The Global Catalogue of Microorganisms (GCM) 10K type strain sequencing project: providing services to taxonomists for standard genome sequencing and annotation.</title>
        <authorList>
            <consortium name="The Broad Institute Genomics Platform"/>
            <consortium name="The Broad Institute Genome Sequencing Center for Infectious Disease"/>
            <person name="Wu L."/>
            <person name="Ma J."/>
        </authorList>
    </citation>
    <scope>NUCLEOTIDE SEQUENCE [LARGE SCALE GENOMIC DNA]</scope>
    <source>
        <strain evidence="3">CCUG 50873</strain>
    </source>
</reference>
<comment type="caution">
    <text evidence="2">The sequence shown here is derived from an EMBL/GenBank/DDBJ whole genome shotgun (WGS) entry which is preliminary data.</text>
</comment>
<organism evidence="2 3">
    <name type="scientific">Williamsia deligens</name>
    <dbReference type="NCBI Taxonomy" id="321325"/>
    <lineage>
        <taxon>Bacteria</taxon>
        <taxon>Bacillati</taxon>
        <taxon>Actinomycetota</taxon>
        <taxon>Actinomycetes</taxon>
        <taxon>Mycobacteriales</taxon>
        <taxon>Nocardiaceae</taxon>
        <taxon>Williamsia</taxon>
    </lineage>
</organism>
<evidence type="ECO:0000313" key="2">
    <source>
        <dbReference type="EMBL" id="MFD0926103.1"/>
    </source>
</evidence>
<evidence type="ECO:0000259" key="1">
    <source>
        <dbReference type="Pfam" id="PF00535"/>
    </source>
</evidence>
<keyword evidence="3" id="KW-1185">Reference proteome</keyword>
<dbReference type="Pfam" id="PF00535">
    <property type="entry name" value="Glycos_transf_2"/>
    <property type="match status" value="1"/>
</dbReference>
<feature type="domain" description="Glycosyltransferase 2-like" evidence="1">
    <location>
        <begin position="4"/>
        <end position="169"/>
    </location>
</feature>
<dbReference type="PANTHER" id="PTHR43685">
    <property type="entry name" value="GLYCOSYLTRANSFERASE"/>
    <property type="match status" value="1"/>
</dbReference>
<dbReference type="InterPro" id="IPR050834">
    <property type="entry name" value="Glycosyltransf_2"/>
</dbReference>
<name>A0ABW3G7I9_9NOCA</name>
<dbReference type="InterPro" id="IPR001173">
    <property type="entry name" value="Glyco_trans_2-like"/>
</dbReference>
<dbReference type="RefSeq" id="WP_253645999.1">
    <property type="nucleotide sequence ID" value="NZ_BAAAMO010000002.1"/>
</dbReference>
<dbReference type="InterPro" id="IPR029044">
    <property type="entry name" value="Nucleotide-diphossugar_trans"/>
</dbReference>
<dbReference type="PANTHER" id="PTHR43685:SF2">
    <property type="entry name" value="GLYCOSYLTRANSFERASE 2-LIKE DOMAIN-CONTAINING PROTEIN"/>
    <property type="match status" value="1"/>
</dbReference>